<name>A0AAW5IGH8_9BACT</name>
<dbReference type="RefSeq" id="WP_254970099.1">
    <property type="nucleotide sequence ID" value="NZ_JANDWU010000026.1"/>
</dbReference>
<gene>
    <name evidence="1" type="ORF">NNC68_12290</name>
</gene>
<reference evidence="1" key="1">
    <citation type="submission" date="2022-07" db="EMBL/GenBank/DDBJ databases">
        <title>Prevotella copri.</title>
        <authorList>
            <person name="Yang C."/>
        </authorList>
    </citation>
    <scope>NUCLEOTIDE SEQUENCE</scope>
    <source>
        <strain evidence="1">HF1805</strain>
    </source>
</reference>
<sequence length="305" mass="34418">MGCYNTTGFVSGLNVRCGDPIVAIPCVVTNKRGFSAANYYTTTQITPISLPIFGTYNDYGGIENVEDTPSANAWKRCVCNDIKSSVNLFERANVWRNTLAEILGHEKQYIKDGADEIEEGLNSILKQTDRICLIIEHKGVYEKLASKSDTDSSIDFFNDIAHFNCLLQKCGIYADHINMGESAFSTMLINAILKNPDDIPDEYKTISKTGSNLSDKYKYKVSLSDYFFNWHIGFNAYKKNIWDIEGIAKAFSDFSIFDMEIAKLNIGYRVPSCGCGSQNDNNNNVIEFYGFLKEFYESNLKEEEE</sequence>
<comment type="caution">
    <text evidence="1">The sequence shown here is derived from an EMBL/GenBank/DDBJ whole genome shotgun (WGS) entry which is preliminary data.</text>
</comment>
<proteinExistence type="predicted"/>
<accession>A0AAW5IGH8</accession>
<organism evidence="1 2">
    <name type="scientific">Segatella copri</name>
    <dbReference type="NCBI Taxonomy" id="165179"/>
    <lineage>
        <taxon>Bacteria</taxon>
        <taxon>Pseudomonadati</taxon>
        <taxon>Bacteroidota</taxon>
        <taxon>Bacteroidia</taxon>
        <taxon>Bacteroidales</taxon>
        <taxon>Prevotellaceae</taxon>
        <taxon>Segatella</taxon>
    </lineage>
</organism>
<protein>
    <submittedName>
        <fullName evidence="1">Uncharacterized protein</fullName>
    </submittedName>
</protein>
<evidence type="ECO:0000313" key="2">
    <source>
        <dbReference type="Proteomes" id="UP001205506"/>
    </source>
</evidence>
<dbReference type="Proteomes" id="UP001205506">
    <property type="component" value="Unassembled WGS sequence"/>
</dbReference>
<evidence type="ECO:0000313" key="1">
    <source>
        <dbReference type="EMBL" id="MCP9550246.1"/>
    </source>
</evidence>
<dbReference type="AlphaFoldDB" id="A0AAW5IGH8"/>
<dbReference type="EMBL" id="JANDWU010000026">
    <property type="protein sequence ID" value="MCP9550246.1"/>
    <property type="molecule type" value="Genomic_DNA"/>
</dbReference>